<dbReference type="PANTHER" id="PTHR14467">
    <property type="entry name" value="ARV1"/>
    <property type="match status" value="1"/>
</dbReference>
<evidence type="ECO:0000256" key="11">
    <source>
        <dbReference type="SAM" id="Coils"/>
    </source>
</evidence>
<evidence type="ECO:0000256" key="4">
    <source>
        <dbReference type="ARBA" id="ARBA00022692"/>
    </source>
</evidence>
<keyword evidence="3 10" id="KW-0813">Transport</keyword>
<evidence type="ECO:0000256" key="1">
    <source>
        <dbReference type="ARBA" id="ARBA00004477"/>
    </source>
</evidence>
<feature type="transmembrane region" description="Helical" evidence="10">
    <location>
        <begin position="313"/>
        <end position="333"/>
    </location>
</feature>
<feature type="transmembrane region" description="Helical" evidence="10">
    <location>
        <begin position="286"/>
        <end position="307"/>
    </location>
</feature>
<dbReference type="GO" id="GO:0005794">
    <property type="term" value="C:Golgi apparatus"/>
    <property type="evidence" value="ECO:0007669"/>
    <property type="project" value="TreeGrafter"/>
</dbReference>
<evidence type="ECO:0000256" key="6">
    <source>
        <dbReference type="ARBA" id="ARBA00022989"/>
    </source>
</evidence>
<dbReference type="EMBL" id="JAIFRP010000007">
    <property type="protein sequence ID" value="KAK2587370.1"/>
    <property type="molecule type" value="Genomic_DNA"/>
</dbReference>
<dbReference type="GO" id="GO:0032541">
    <property type="term" value="C:cortical endoplasmic reticulum"/>
    <property type="evidence" value="ECO:0007669"/>
    <property type="project" value="TreeGrafter"/>
</dbReference>
<dbReference type="GO" id="GO:0032366">
    <property type="term" value="P:intracellular sterol transport"/>
    <property type="evidence" value="ECO:0007669"/>
    <property type="project" value="UniProtKB-UniRule"/>
</dbReference>
<dbReference type="GO" id="GO:0016125">
    <property type="term" value="P:sterol metabolic process"/>
    <property type="evidence" value="ECO:0007669"/>
    <property type="project" value="UniProtKB-UniRule"/>
</dbReference>
<evidence type="ECO:0000256" key="5">
    <source>
        <dbReference type="ARBA" id="ARBA00022824"/>
    </source>
</evidence>
<name>A0AAD9RWS2_9HYME</name>
<keyword evidence="9 10" id="KW-0472">Membrane</keyword>
<reference evidence="12" key="2">
    <citation type="journal article" date="2023" name="Commun. Biol.">
        <title>Intrasexual cuticular hydrocarbon dimorphism in a wasp sheds light on hydrocarbon biosynthesis genes in Hymenoptera.</title>
        <authorList>
            <person name="Moris V.C."/>
            <person name="Podsiadlowski L."/>
            <person name="Martin S."/>
            <person name="Oeyen J.P."/>
            <person name="Donath A."/>
            <person name="Petersen M."/>
            <person name="Wilbrandt J."/>
            <person name="Misof B."/>
            <person name="Liedtke D."/>
            <person name="Thamm M."/>
            <person name="Scheiner R."/>
            <person name="Schmitt T."/>
            <person name="Niehuis O."/>
        </authorList>
    </citation>
    <scope>NUCLEOTIDE SEQUENCE</scope>
    <source>
        <strain evidence="12">GBR_01_08_01A</strain>
    </source>
</reference>
<comment type="similarity">
    <text evidence="2 10">Belongs to the ARV1 family.</text>
</comment>
<keyword evidence="13" id="KW-1185">Reference proteome</keyword>
<dbReference type="Pfam" id="PF04161">
    <property type="entry name" value="Arv1"/>
    <property type="match status" value="1"/>
</dbReference>
<evidence type="ECO:0000256" key="9">
    <source>
        <dbReference type="ARBA" id="ARBA00023136"/>
    </source>
</evidence>
<keyword evidence="4 10" id="KW-0812">Transmembrane</keyword>
<evidence type="ECO:0000256" key="7">
    <source>
        <dbReference type="ARBA" id="ARBA00023055"/>
    </source>
</evidence>
<evidence type="ECO:0000256" key="2">
    <source>
        <dbReference type="ARBA" id="ARBA00009187"/>
    </source>
</evidence>
<dbReference type="GO" id="GO:0005789">
    <property type="term" value="C:endoplasmic reticulum membrane"/>
    <property type="evidence" value="ECO:0007669"/>
    <property type="project" value="UniProtKB-SubCell"/>
</dbReference>
<reference evidence="12" key="1">
    <citation type="submission" date="2021-08" db="EMBL/GenBank/DDBJ databases">
        <authorList>
            <person name="Misof B."/>
            <person name="Oliver O."/>
            <person name="Podsiadlowski L."/>
            <person name="Donath A."/>
            <person name="Peters R."/>
            <person name="Mayer C."/>
            <person name="Rust J."/>
            <person name="Gunkel S."/>
            <person name="Lesny P."/>
            <person name="Martin S."/>
            <person name="Oeyen J.P."/>
            <person name="Petersen M."/>
            <person name="Panagiotis P."/>
            <person name="Wilbrandt J."/>
            <person name="Tanja T."/>
        </authorList>
    </citation>
    <scope>NUCLEOTIDE SEQUENCE</scope>
    <source>
        <strain evidence="12">GBR_01_08_01A</strain>
        <tissue evidence="12">Thorax + abdomen</tissue>
    </source>
</reference>
<accession>A0AAD9RWS2</accession>
<feature type="transmembrane region" description="Helical" evidence="10">
    <location>
        <begin position="340"/>
        <end position="359"/>
    </location>
</feature>
<comment type="function">
    <text evidence="10">Mediator of sterol homeostasis involved in sterol uptake, trafficking and distribution into membranes.</text>
</comment>
<sequence>MFGVKAKRGIASSILPGEQIANIETEEQLEEIANTSETEEQLEETVNAYKKNLSGGHTENHIPKKNIEEDLQPTTSSHQILTEKHELISTKRTAAKENLLLQATKMLRTSQKQFPPAQIVHGECQHLPVSYPMYICINCGTETEELYRRYCPSVLKVLKCVKCGLLADKYIEYDPVIVFVDLILLERQAYQHLLYNSDFKSYWKLMIMLWLAEAFRAWSFCESVTTQKTGINIDNRDLFQGDCNFYVLLLQTAVTLTVFIATVIIVTELRWLLSKKRPHKYNAKDLTRALIVGGCSKLLGLLAIVWKPVALDLHYIFVQGYTVLCLMTAYSVVCKTGKSGSLIGLTVGFLACDYISNLVSTSSLPPMLF</sequence>
<dbReference type="GO" id="GO:0006665">
    <property type="term" value="P:sphingolipid metabolic process"/>
    <property type="evidence" value="ECO:0007669"/>
    <property type="project" value="TreeGrafter"/>
</dbReference>
<protein>
    <recommendedName>
        <fullName evidence="10">Protein ARV</fullName>
    </recommendedName>
</protein>
<evidence type="ECO:0000256" key="8">
    <source>
        <dbReference type="ARBA" id="ARBA00023098"/>
    </source>
</evidence>
<organism evidence="12 13">
    <name type="scientific">Odynerus spinipes</name>
    <dbReference type="NCBI Taxonomy" id="1348599"/>
    <lineage>
        <taxon>Eukaryota</taxon>
        <taxon>Metazoa</taxon>
        <taxon>Ecdysozoa</taxon>
        <taxon>Arthropoda</taxon>
        <taxon>Hexapoda</taxon>
        <taxon>Insecta</taxon>
        <taxon>Pterygota</taxon>
        <taxon>Neoptera</taxon>
        <taxon>Endopterygota</taxon>
        <taxon>Hymenoptera</taxon>
        <taxon>Apocrita</taxon>
        <taxon>Aculeata</taxon>
        <taxon>Vespoidea</taxon>
        <taxon>Vespidae</taxon>
        <taxon>Eumeninae</taxon>
        <taxon>Odynerus</taxon>
    </lineage>
</organism>
<dbReference type="GO" id="GO:0097036">
    <property type="term" value="P:regulation of plasma membrane sterol distribution"/>
    <property type="evidence" value="ECO:0007669"/>
    <property type="project" value="UniProtKB-UniRule"/>
</dbReference>
<comment type="subcellular location">
    <subcellularLocation>
        <location evidence="1 10">Endoplasmic reticulum membrane</location>
        <topology evidence="1 10">Multi-pass membrane protein</topology>
    </subcellularLocation>
</comment>
<gene>
    <name evidence="12" type="ORF">KPH14_003087</name>
</gene>
<feature type="transmembrane region" description="Helical" evidence="10">
    <location>
        <begin position="245"/>
        <end position="266"/>
    </location>
</feature>
<dbReference type="PANTHER" id="PTHR14467:SF0">
    <property type="entry name" value="PROTEIN ARV1"/>
    <property type="match status" value="1"/>
</dbReference>
<keyword evidence="11" id="KW-0175">Coiled coil</keyword>
<comment type="caution">
    <text evidence="12">The sequence shown here is derived from an EMBL/GenBank/DDBJ whole genome shotgun (WGS) entry which is preliminary data.</text>
</comment>
<dbReference type="Proteomes" id="UP001258017">
    <property type="component" value="Unassembled WGS sequence"/>
</dbReference>
<keyword evidence="8 10" id="KW-0443">Lipid metabolism</keyword>
<keyword evidence="5 10" id="KW-0256">Endoplasmic reticulum</keyword>
<keyword evidence="6 10" id="KW-1133">Transmembrane helix</keyword>
<evidence type="ECO:0000313" key="12">
    <source>
        <dbReference type="EMBL" id="KAK2587370.1"/>
    </source>
</evidence>
<dbReference type="InterPro" id="IPR007290">
    <property type="entry name" value="Arv1"/>
</dbReference>
<keyword evidence="7 10" id="KW-0445">Lipid transport</keyword>
<evidence type="ECO:0000256" key="3">
    <source>
        <dbReference type="ARBA" id="ARBA00022448"/>
    </source>
</evidence>
<evidence type="ECO:0000313" key="13">
    <source>
        <dbReference type="Proteomes" id="UP001258017"/>
    </source>
</evidence>
<dbReference type="AlphaFoldDB" id="A0AAD9RWS2"/>
<evidence type="ECO:0000256" key="10">
    <source>
        <dbReference type="RuleBase" id="RU368065"/>
    </source>
</evidence>
<feature type="coiled-coil region" evidence="11">
    <location>
        <begin position="25"/>
        <end position="52"/>
    </location>
</feature>
<proteinExistence type="inferred from homology"/>